<evidence type="ECO:0000313" key="2">
    <source>
        <dbReference type="Proteomes" id="UP000177682"/>
    </source>
</evidence>
<gene>
    <name evidence="1" type="ORF">A3E29_04565</name>
</gene>
<proteinExistence type="predicted"/>
<evidence type="ECO:0000313" key="1">
    <source>
        <dbReference type="EMBL" id="OGE90332.1"/>
    </source>
</evidence>
<dbReference type="AlphaFoldDB" id="A0A1F5PKY4"/>
<protein>
    <submittedName>
        <fullName evidence="1">Uncharacterized protein</fullName>
    </submittedName>
</protein>
<comment type="caution">
    <text evidence="1">The sequence shown here is derived from an EMBL/GenBank/DDBJ whole genome shotgun (WGS) entry which is preliminary data.</text>
</comment>
<organism evidence="1 2">
    <name type="scientific">Candidatus Doudnabacteria bacterium RIFCSPHIGHO2_12_FULL_48_16</name>
    <dbReference type="NCBI Taxonomy" id="1817838"/>
    <lineage>
        <taxon>Bacteria</taxon>
        <taxon>Candidatus Doudnaibacteriota</taxon>
    </lineage>
</organism>
<dbReference type="Proteomes" id="UP000177682">
    <property type="component" value="Unassembled WGS sequence"/>
</dbReference>
<reference evidence="1 2" key="1">
    <citation type="journal article" date="2016" name="Nat. Commun.">
        <title>Thousands of microbial genomes shed light on interconnected biogeochemical processes in an aquifer system.</title>
        <authorList>
            <person name="Anantharaman K."/>
            <person name="Brown C.T."/>
            <person name="Hug L.A."/>
            <person name="Sharon I."/>
            <person name="Castelle C.J."/>
            <person name="Probst A.J."/>
            <person name="Thomas B.C."/>
            <person name="Singh A."/>
            <person name="Wilkins M.J."/>
            <person name="Karaoz U."/>
            <person name="Brodie E.L."/>
            <person name="Williams K.H."/>
            <person name="Hubbard S.S."/>
            <person name="Banfield J.F."/>
        </authorList>
    </citation>
    <scope>NUCLEOTIDE SEQUENCE [LARGE SCALE GENOMIC DNA]</scope>
</reference>
<dbReference type="EMBL" id="MFEY01000007">
    <property type="protein sequence ID" value="OGE90332.1"/>
    <property type="molecule type" value="Genomic_DNA"/>
</dbReference>
<name>A0A1F5PKY4_9BACT</name>
<accession>A0A1F5PKY4</accession>
<sequence length="64" mass="7223">MKARFFFVRSATRPDRLNKFLASVKVTQVLQSSAAHTNFNLASAVIPNPLDMLTQITVLYEPKE</sequence>